<feature type="domain" description="LexA repressor DNA-binding" evidence="1">
    <location>
        <begin position="7"/>
        <end position="66"/>
    </location>
</feature>
<dbReference type="InterPro" id="IPR006199">
    <property type="entry name" value="LexA_DNA-bd_dom"/>
</dbReference>
<organism evidence="2 3">
    <name type="scientific">Mediterraneibacter gnavus</name>
    <name type="common">Ruminococcus gnavus</name>
    <dbReference type="NCBI Taxonomy" id="33038"/>
    <lineage>
        <taxon>Bacteria</taxon>
        <taxon>Bacillati</taxon>
        <taxon>Bacillota</taxon>
        <taxon>Clostridia</taxon>
        <taxon>Lachnospirales</taxon>
        <taxon>Lachnospiraceae</taxon>
        <taxon>Mediterraneibacter</taxon>
    </lineage>
</organism>
<evidence type="ECO:0000313" key="3">
    <source>
        <dbReference type="Proteomes" id="UP001212160"/>
    </source>
</evidence>
<sequence>MGIRANKRQSEIYDYIVGYIQENGYAPTLREIRAVFGIKSTATVHYHLKQMHDKGMLNIRDGESRAIQVVGYKFVKCN</sequence>
<protein>
    <recommendedName>
        <fullName evidence="1">LexA repressor DNA-binding domain-containing protein</fullName>
    </recommendedName>
</protein>
<proteinExistence type="predicted"/>
<dbReference type="SUPFAM" id="SSF46785">
    <property type="entry name" value="Winged helix' DNA-binding domain"/>
    <property type="match status" value="1"/>
</dbReference>
<dbReference type="GO" id="GO:0004252">
    <property type="term" value="F:serine-type endopeptidase activity"/>
    <property type="evidence" value="ECO:0007669"/>
    <property type="project" value="InterPro"/>
</dbReference>
<gene>
    <name evidence="2" type="ORF">PNW85_17965</name>
</gene>
<dbReference type="InterPro" id="IPR036388">
    <property type="entry name" value="WH-like_DNA-bd_sf"/>
</dbReference>
<dbReference type="EMBL" id="JAQMLA010000092">
    <property type="protein sequence ID" value="MDB8688504.1"/>
    <property type="molecule type" value="Genomic_DNA"/>
</dbReference>
<evidence type="ECO:0000259" key="1">
    <source>
        <dbReference type="Pfam" id="PF01726"/>
    </source>
</evidence>
<dbReference type="Gene3D" id="1.10.10.10">
    <property type="entry name" value="Winged helix-like DNA-binding domain superfamily/Winged helix DNA-binding domain"/>
    <property type="match status" value="1"/>
</dbReference>
<dbReference type="InterPro" id="IPR036390">
    <property type="entry name" value="WH_DNA-bd_sf"/>
</dbReference>
<comment type="caution">
    <text evidence="2">The sequence shown here is derived from an EMBL/GenBank/DDBJ whole genome shotgun (WGS) entry which is preliminary data.</text>
</comment>
<dbReference type="RefSeq" id="WP_272108269.1">
    <property type="nucleotide sequence ID" value="NZ_JAQMLA010000092.1"/>
</dbReference>
<name>A0AAW6DJS0_MEDGN</name>
<dbReference type="Proteomes" id="UP001212160">
    <property type="component" value="Unassembled WGS sequence"/>
</dbReference>
<evidence type="ECO:0000313" key="2">
    <source>
        <dbReference type="EMBL" id="MDB8688504.1"/>
    </source>
</evidence>
<dbReference type="GO" id="GO:0006508">
    <property type="term" value="P:proteolysis"/>
    <property type="evidence" value="ECO:0007669"/>
    <property type="project" value="InterPro"/>
</dbReference>
<dbReference type="AlphaFoldDB" id="A0AAW6DJS0"/>
<accession>A0AAW6DJS0</accession>
<reference evidence="2" key="1">
    <citation type="submission" date="2023-01" db="EMBL/GenBank/DDBJ databases">
        <title>Human gut microbiome strain richness.</title>
        <authorList>
            <person name="Chen-Liaw A."/>
        </authorList>
    </citation>
    <scope>NUCLEOTIDE SEQUENCE</scope>
    <source>
        <strain evidence="2">RTP21484st1_H11_RTP21484_190118</strain>
    </source>
</reference>
<dbReference type="Pfam" id="PF01726">
    <property type="entry name" value="LexA_DNA_bind"/>
    <property type="match status" value="1"/>
</dbReference>